<dbReference type="Pfam" id="PF00211">
    <property type="entry name" value="Guanylate_cyc"/>
    <property type="match status" value="1"/>
</dbReference>
<name>A0A2W4Y4P3_9CYAN</name>
<dbReference type="InterPro" id="IPR001054">
    <property type="entry name" value="A/G_cyclase"/>
</dbReference>
<dbReference type="GO" id="GO:0035556">
    <property type="term" value="P:intracellular signal transduction"/>
    <property type="evidence" value="ECO:0007669"/>
    <property type="project" value="InterPro"/>
</dbReference>
<dbReference type="GO" id="GO:0004016">
    <property type="term" value="F:adenylate cyclase activity"/>
    <property type="evidence" value="ECO:0007669"/>
    <property type="project" value="UniProtKB-ARBA"/>
</dbReference>
<keyword evidence="2" id="KW-0472">Membrane</keyword>
<comment type="caution">
    <text evidence="4">The sequence shown here is derived from an EMBL/GenBank/DDBJ whole genome shotgun (WGS) entry which is preliminary data.</text>
</comment>
<dbReference type="InterPro" id="IPR027417">
    <property type="entry name" value="P-loop_NTPase"/>
</dbReference>
<feature type="transmembrane region" description="Helical" evidence="2">
    <location>
        <begin position="649"/>
        <end position="667"/>
    </location>
</feature>
<reference evidence="4 5" key="2">
    <citation type="submission" date="2018-06" db="EMBL/GenBank/DDBJ databases">
        <title>Metagenomic assembly of (sub)arctic Cyanobacteria and their associated microbiome from non-axenic cultures.</title>
        <authorList>
            <person name="Baurain D."/>
        </authorList>
    </citation>
    <scope>NUCLEOTIDE SEQUENCE [LARGE SCALE GENOMIC DNA]</scope>
    <source>
        <strain evidence="4">ULC066bin1</strain>
    </source>
</reference>
<gene>
    <name evidence="4" type="ORF">DCF19_16595</name>
</gene>
<feature type="domain" description="Guanylate cyclase" evidence="3">
    <location>
        <begin position="17"/>
        <end position="131"/>
    </location>
</feature>
<dbReference type="SUPFAM" id="SSF55073">
    <property type="entry name" value="Nucleotide cyclase"/>
    <property type="match status" value="1"/>
</dbReference>
<sequence length="942" mass="106196">MNDVPSSQFKGQQTLAAIAFSDVVGFSARMGKDELHTLELVERDFRSMTNWCQKFDGKVLKTTGDGLLMYFTSAVQAVACAYTIQNEFANLAQSLPSNDVLVHRIGIHLGDVFFNDVDVMGNGVNIAARLQAQAEVGGICISQTVYDVVKNRLDLEVTYLGELKLKNIQEAIAAYQVLLPSTKLREVQPVSQSSSVDSSKITVAKKPTKQDYRYRQILLNKVRVFWIEGVLETSLYGKALIELGLQTRLDALEHPWQIDWETPEDARRPLPVGTKGINQFDRLGMGRTLLILGDPGAGKTTTLLEITRELVARAETDVEQTIPVVFNLSSWLDGQKLADWIVQELDTKYQVPQKIGRNWVIEQQILPMLDGLDEVSVERRNACVEAINQFHDEYRETELITCSRIQDYEALTKRLQFQGAIFIQPLSEEQIYQYFEHLGTELEGVREMLQTDAKLLELAKSPLMVNIMAIAYRGLSVTDLIKMSLTDNHVEHLFDTYIERMLKRRSSKQYSAKKTKRWLHWLSLKMFLNSQSIFLIERLQPDMLQHWSQQCFYRLGVGIITGILFGLLFAFMYSVVFALPLFSAIAAPSFKLSFDERLLGFKQILSLSVFILGVTILTISLISTLWCSNIGVMDEIKLIERLRWSLRRIIIIASISAIIGVFVSPWLSLSLGISIALSIGQIRSDIETKVVPNQGVWGTLANTQYLLFVLILNSAISISIIYYMFSSFFYMNVFDGEAYWAFYICLGAITGLVWVARSQAVFAGIAAIQHFVLRVILWTNGYIPWNYASFLNYATNCILLQKVGGGYVFIHRSLLEHFTALPINQYNYKTSTTNTSIFANSDASENRSNNLLHSQTSFLQKYGKFLLNLPWVLIAIIVYFIISIFSSNGPPTECSISTISEIKAGIVKTATFAPSTDCEMMRQLAEEGKPLPTIAPAVKPSP</sequence>
<dbReference type="AlphaFoldDB" id="A0A2W4Y4P3"/>
<evidence type="ECO:0000256" key="1">
    <source>
        <dbReference type="ARBA" id="ARBA00005381"/>
    </source>
</evidence>
<feature type="transmembrane region" description="Helical" evidence="2">
    <location>
        <begin position="557"/>
        <end position="584"/>
    </location>
</feature>
<feature type="transmembrane region" description="Helical" evidence="2">
    <location>
        <begin position="705"/>
        <end position="725"/>
    </location>
</feature>
<evidence type="ECO:0000259" key="3">
    <source>
        <dbReference type="PROSITE" id="PS50125"/>
    </source>
</evidence>
<dbReference type="Pfam" id="PF05729">
    <property type="entry name" value="NACHT"/>
    <property type="match status" value="1"/>
</dbReference>
<dbReference type="InterPro" id="IPR007111">
    <property type="entry name" value="NACHT_NTPase"/>
</dbReference>
<dbReference type="Gene3D" id="3.40.50.300">
    <property type="entry name" value="P-loop containing nucleotide triphosphate hydrolases"/>
    <property type="match status" value="1"/>
</dbReference>
<evidence type="ECO:0000313" key="5">
    <source>
        <dbReference type="Proteomes" id="UP000249467"/>
    </source>
</evidence>
<dbReference type="PANTHER" id="PTHR43081">
    <property type="entry name" value="ADENYLATE CYCLASE, TERMINAL-DIFFERENTIATION SPECIFIC-RELATED"/>
    <property type="match status" value="1"/>
</dbReference>
<protein>
    <recommendedName>
        <fullName evidence="3">Guanylate cyclase domain-containing protein</fullName>
    </recommendedName>
</protein>
<dbReference type="GO" id="GO:0006171">
    <property type="term" value="P:cAMP biosynthetic process"/>
    <property type="evidence" value="ECO:0007669"/>
    <property type="project" value="TreeGrafter"/>
</dbReference>
<dbReference type="PROSITE" id="PS50125">
    <property type="entry name" value="GUANYLATE_CYCLASE_2"/>
    <property type="match status" value="1"/>
</dbReference>
<evidence type="ECO:0000256" key="2">
    <source>
        <dbReference type="SAM" id="Phobius"/>
    </source>
</evidence>
<reference evidence="4 5" key="1">
    <citation type="submission" date="2018-04" db="EMBL/GenBank/DDBJ databases">
        <authorList>
            <person name="Go L.Y."/>
            <person name="Mitchell J.A."/>
        </authorList>
    </citation>
    <scope>NUCLEOTIDE SEQUENCE [LARGE SCALE GENOMIC DNA]</scope>
    <source>
        <strain evidence="4">ULC066bin1</strain>
    </source>
</reference>
<evidence type="ECO:0000313" key="4">
    <source>
        <dbReference type="EMBL" id="PZO38298.1"/>
    </source>
</evidence>
<dbReference type="SUPFAM" id="SSF52540">
    <property type="entry name" value="P-loop containing nucleoside triphosphate hydrolases"/>
    <property type="match status" value="1"/>
</dbReference>
<feature type="transmembrane region" description="Helical" evidence="2">
    <location>
        <begin position="762"/>
        <end position="783"/>
    </location>
</feature>
<dbReference type="Proteomes" id="UP000249467">
    <property type="component" value="Unassembled WGS sequence"/>
</dbReference>
<accession>A0A2W4Y4P3</accession>
<dbReference type="InterPro" id="IPR029787">
    <property type="entry name" value="Nucleotide_cyclase"/>
</dbReference>
<dbReference type="CDD" id="cd07302">
    <property type="entry name" value="CHD"/>
    <property type="match status" value="1"/>
</dbReference>
<dbReference type="PANTHER" id="PTHR43081:SF19">
    <property type="entry name" value="PH-SENSITIVE ADENYLATE CYCLASE RV1264"/>
    <property type="match status" value="1"/>
</dbReference>
<organism evidence="4 5">
    <name type="scientific">Pseudanabaena frigida</name>
    <dbReference type="NCBI Taxonomy" id="945775"/>
    <lineage>
        <taxon>Bacteria</taxon>
        <taxon>Bacillati</taxon>
        <taxon>Cyanobacteriota</taxon>
        <taxon>Cyanophyceae</taxon>
        <taxon>Pseudanabaenales</taxon>
        <taxon>Pseudanabaenaceae</taxon>
        <taxon>Pseudanabaena</taxon>
    </lineage>
</organism>
<dbReference type="InterPro" id="IPR050697">
    <property type="entry name" value="Adenylyl/Guanylyl_Cyclase_3/4"/>
</dbReference>
<feature type="transmembrane region" description="Helical" evidence="2">
    <location>
        <begin position="604"/>
        <end position="628"/>
    </location>
</feature>
<feature type="transmembrane region" description="Helical" evidence="2">
    <location>
        <begin position="737"/>
        <end position="756"/>
    </location>
</feature>
<dbReference type="EMBL" id="QBML01000024">
    <property type="protein sequence ID" value="PZO38298.1"/>
    <property type="molecule type" value="Genomic_DNA"/>
</dbReference>
<feature type="transmembrane region" description="Helical" evidence="2">
    <location>
        <begin position="865"/>
        <end position="885"/>
    </location>
</feature>
<dbReference type="Gene3D" id="3.30.70.1230">
    <property type="entry name" value="Nucleotide cyclase"/>
    <property type="match status" value="1"/>
</dbReference>
<proteinExistence type="inferred from homology"/>
<keyword evidence="2" id="KW-0812">Transmembrane</keyword>
<comment type="similarity">
    <text evidence="1">Belongs to the adenylyl cyclase class-3 family.</text>
</comment>
<keyword evidence="2" id="KW-1133">Transmembrane helix</keyword>